<evidence type="ECO:0000256" key="4">
    <source>
        <dbReference type="ARBA" id="ARBA00022741"/>
    </source>
</evidence>
<feature type="domain" description="AGC-kinase C-terminal" evidence="10">
    <location>
        <begin position="375"/>
        <end position="426"/>
    </location>
</feature>
<dbReference type="AlphaFoldDB" id="A0A915BHQ7"/>
<evidence type="ECO:0000313" key="12">
    <source>
        <dbReference type="WBParaSite" id="PgR041_g016_t02"/>
    </source>
</evidence>
<dbReference type="PANTHER" id="PTHR24353">
    <property type="entry name" value="CYCLIC NUCLEOTIDE-DEPENDENT PROTEIN KINASE"/>
    <property type="match status" value="1"/>
</dbReference>
<dbReference type="PANTHER" id="PTHR24353:SF91">
    <property type="match status" value="1"/>
</dbReference>
<evidence type="ECO:0000256" key="5">
    <source>
        <dbReference type="ARBA" id="ARBA00022777"/>
    </source>
</evidence>
<keyword evidence="2 8" id="KW-0723">Serine/threonine-protein kinase</keyword>
<keyword evidence="11" id="KW-1185">Reference proteome</keyword>
<dbReference type="Pfam" id="PF00069">
    <property type="entry name" value="Pkinase"/>
    <property type="match status" value="1"/>
</dbReference>
<dbReference type="SUPFAM" id="SSF56112">
    <property type="entry name" value="Protein kinase-like (PK-like)"/>
    <property type="match status" value="1"/>
</dbReference>
<evidence type="ECO:0000259" key="9">
    <source>
        <dbReference type="PROSITE" id="PS50011"/>
    </source>
</evidence>
<reference evidence="12" key="1">
    <citation type="submission" date="2022-11" db="UniProtKB">
        <authorList>
            <consortium name="WormBaseParasite"/>
        </authorList>
    </citation>
    <scope>IDENTIFICATION</scope>
</reference>
<evidence type="ECO:0000256" key="3">
    <source>
        <dbReference type="ARBA" id="ARBA00022679"/>
    </source>
</evidence>
<accession>A0A915BHQ7</accession>
<dbReference type="InterPro" id="IPR017441">
    <property type="entry name" value="Protein_kinase_ATP_BS"/>
</dbReference>
<dbReference type="InterPro" id="IPR000961">
    <property type="entry name" value="AGC-kinase_C"/>
</dbReference>
<feature type="binding site" evidence="7">
    <location>
        <position position="146"/>
    </location>
    <ligand>
        <name>ATP</name>
        <dbReference type="ChEBI" id="CHEBI:30616"/>
    </ligand>
</feature>
<dbReference type="FunFam" id="1.10.510.10:FF:000571">
    <property type="entry name" value="Maternal embryonic leucine zipper kinase"/>
    <property type="match status" value="1"/>
</dbReference>
<dbReference type="PROSITE" id="PS00107">
    <property type="entry name" value="PROTEIN_KINASE_ATP"/>
    <property type="match status" value="1"/>
</dbReference>
<dbReference type="InterPro" id="IPR000719">
    <property type="entry name" value="Prot_kinase_dom"/>
</dbReference>
<evidence type="ECO:0000256" key="8">
    <source>
        <dbReference type="RuleBase" id="RU000304"/>
    </source>
</evidence>
<keyword evidence="6 7" id="KW-0067">ATP-binding</keyword>
<dbReference type="Gene3D" id="3.30.200.20">
    <property type="entry name" value="Phosphorylase Kinase, domain 1"/>
    <property type="match status" value="1"/>
</dbReference>
<comment type="similarity">
    <text evidence="8">Belongs to the protein kinase superfamily.</text>
</comment>
<name>A0A915BHQ7_PARUN</name>
<evidence type="ECO:0000259" key="10">
    <source>
        <dbReference type="PROSITE" id="PS51285"/>
    </source>
</evidence>
<dbReference type="InterPro" id="IPR008271">
    <property type="entry name" value="Ser/Thr_kinase_AS"/>
</dbReference>
<dbReference type="GO" id="GO:0005524">
    <property type="term" value="F:ATP binding"/>
    <property type="evidence" value="ECO:0007669"/>
    <property type="project" value="UniProtKB-UniRule"/>
</dbReference>
<protein>
    <submittedName>
        <fullName evidence="12">cGMP-dependent protein kinase</fullName>
    </submittedName>
</protein>
<keyword evidence="3" id="KW-0808">Transferase</keyword>
<dbReference type="Gene3D" id="1.10.510.10">
    <property type="entry name" value="Transferase(Phosphotransferase) domain 1"/>
    <property type="match status" value="1"/>
</dbReference>
<dbReference type="InterPro" id="IPR035014">
    <property type="entry name" value="STKc_cGK"/>
</dbReference>
<evidence type="ECO:0000256" key="1">
    <source>
        <dbReference type="ARBA" id="ARBA00001946"/>
    </source>
</evidence>
<dbReference type="InterPro" id="IPR011009">
    <property type="entry name" value="Kinase-like_dom_sf"/>
</dbReference>
<dbReference type="PROSITE" id="PS50011">
    <property type="entry name" value="PROTEIN_KINASE_DOM"/>
    <property type="match status" value="1"/>
</dbReference>
<keyword evidence="5" id="KW-0418">Kinase</keyword>
<evidence type="ECO:0000256" key="7">
    <source>
        <dbReference type="PROSITE-ProRule" id="PRU10141"/>
    </source>
</evidence>
<dbReference type="Proteomes" id="UP000887569">
    <property type="component" value="Unplaced"/>
</dbReference>
<feature type="domain" description="Protein kinase" evidence="9">
    <location>
        <begin position="117"/>
        <end position="374"/>
    </location>
</feature>
<proteinExistence type="inferred from homology"/>
<comment type="cofactor">
    <cofactor evidence="1">
        <name>Mg(2+)</name>
        <dbReference type="ChEBI" id="CHEBI:18420"/>
    </cofactor>
</comment>
<dbReference type="GO" id="GO:0004692">
    <property type="term" value="F:cGMP-dependent protein kinase activity"/>
    <property type="evidence" value="ECO:0007669"/>
    <property type="project" value="InterPro"/>
</dbReference>
<dbReference type="PROSITE" id="PS00108">
    <property type="entry name" value="PROTEIN_KINASE_ST"/>
    <property type="match status" value="1"/>
</dbReference>
<evidence type="ECO:0000256" key="6">
    <source>
        <dbReference type="ARBA" id="ARBA00022840"/>
    </source>
</evidence>
<keyword evidence="4 7" id="KW-0547">Nucleotide-binding</keyword>
<evidence type="ECO:0000256" key="2">
    <source>
        <dbReference type="ARBA" id="ARBA00022527"/>
    </source>
</evidence>
<dbReference type="SMART" id="SM00220">
    <property type="entry name" value="S_TKc"/>
    <property type="match status" value="1"/>
</dbReference>
<dbReference type="SMART" id="SM00133">
    <property type="entry name" value="S_TK_X"/>
    <property type="match status" value="1"/>
</dbReference>
<dbReference type="FunFam" id="3.30.200.20:FF:000042">
    <property type="entry name" value="Aurora kinase A"/>
    <property type="match status" value="1"/>
</dbReference>
<dbReference type="PROSITE" id="PS51285">
    <property type="entry name" value="AGC_KINASE_CTER"/>
    <property type="match status" value="1"/>
</dbReference>
<sequence>MLMCYGDCVSQVHQQKVLINRCVRVCADVDGKSALVGRSRKLVGGYAGREYRRLSSAYELGEYTAWWTPSGTFFAHSANTFVVRKMPVDSSCGALQEIADDKPQQSDNLDEIQLNELQMIETIGLGGFGRVQLVRCRRDQRVFALKVMNKKHIVQAKQQQHVNAERDILLSCRCPFIVTLHRTYRDAQRVYMLMEYCIGGEIWTLIRERGRLDEPMARYYCAAALEALDYLHRRSIVYRDLKPENMLLQKDGIPKLVDFGFAKRLNSDGGQTWTFCGTAEYIAPEVVLNKGHSFSVDIWALGIFLYELLTGSPPFVNTDPMVTYNAILRGVGSLIWPKYLSDDAVNLIFNFCRREPHQRLGYGRMESIREDPWFNLFDFDAFRSLKMRPPFIPTVCSDSDTRNFDNYPVLDRFATGVDETGWDSEF</sequence>
<evidence type="ECO:0000313" key="11">
    <source>
        <dbReference type="Proteomes" id="UP000887569"/>
    </source>
</evidence>
<dbReference type="WBParaSite" id="PgR041_g016_t02">
    <property type="protein sequence ID" value="PgR041_g016_t02"/>
    <property type="gene ID" value="PgR041_g016"/>
</dbReference>
<organism evidence="11 12">
    <name type="scientific">Parascaris univalens</name>
    <name type="common">Nematode worm</name>
    <dbReference type="NCBI Taxonomy" id="6257"/>
    <lineage>
        <taxon>Eukaryota</taxon>
        <taxon>Metazoa</taxon>
        <taxon>Ecdysozoa</taxon>
        <taxon>Nematoda</taxon>
        <taxon>Chromadorea</taxon>
        <taxon>Rhabditida</taxon>
        <taxon>Spirurina</taxon>
        <taxon>Ascaridomorpha</taxon>
        <taxon>Ascaridoidea</taxon>
        <taxon>Ascarididae</taxon>
        <taxon>Parascaris</taxon>
    </lineage>
</organism>
<dbReference type="CDD" id="cd05572">
    <property type="entry name" value="STKc_cGK"/>
    <property type="match status" value="1"/>
</dbReference>